<dbReference type="InterPro" id="IPR008615">
    <property type="entry name" value="FNIP"/>
</dbReference>
<dbReference type="PANTHER" id="PTHR32134:SF92">
    <property type="entry name" value="FNIP REPEAT-CONTAINING PROTEIN"/>
    <property type="match status" value="1"/>
</dbReference>
<dbReference type="InterPro" id="IPR051251">
    <property type="entry name" value="STK_FNIP-Repeat"/>
</dbReference>
<dbReference type="PANTHER" id="PTHR32134">
    <property type="entry name" value="FNIP REPEAT-CONTAINING PROTEIN"/>
    <property type="match status" value="1"/>
</dbReference>
<dbReference type="Gene3D" id="3.80.10.10">
    <property type="entry name" value="Ribonuclease Inhibitor"/>
    <property type="match status" value="1"/>
</dbReference>
<protein>
    <submittedName>
        <fullName evidence="1">Uncharacterized protein</fullName>
    </submittedName>
</protein>
<gene>
    <name evidence="1" type="ORF">JKP88DRAFT_246103</name>
</gene>
<dbReference type="InterPro" id="IPR032675">
    <property type="entry name" value="LRR_dom_sf"/>
</dbReference>
<name>A0A836CFA4_9STRA</name>
<proteinExistence type="predicted"/>
<evidence type="ECO:0000313" key="1">
    <source>
        <dbReference type="EMBL" id="KAG5181736.1"/>
    </source>
</evidence>
<dbReference type="Proteomes" id="UP000664859">
    <property type="component" value="Unassembled WGS sequence"/>
</dbReference>
<dbReference type="OrthoDB" id="7600006at2759"/>
<organism evidence="1 2">
    <name type="scientific">Tribonema minus</name>
    <dbReference type="NCBI Taxonomy" id="303371"/>
    <lineage>
        <taxon>Eukaryota</taxon>
        <taxon>Sar</taxon>
        <taxon>Stramenopiles</taxon>
        <taxon>Ochrophyta</taxon>
        <taxon>PX clade</taxon>
        <taxon>Xanthophyceae</taxon>
        <taxon>Tribonematales</taxon>
        <taxon>Tribonemataceae</taxon>
        <taxon>Tribonema</taxon>
    </lineage>
</organism>
<keyword evidence="2" id="KW-1185">Reference proteome</keyword>
<dbReference type="EMBL" id="JAFCMP010000301">
    <property type="protein sequence ID" value="KAG5181736.1"/>
    <property type="molecule type" value="Genomic_DNA"/>
</dbReference>
<reference evidence="1" key="1">
    <citation type="submission" date="2021-02" db="EMBL/GenBank/DDBJ databases">
        <title>First Annotated Genome of the Yellow-green Alga Tribonema minus.</title>
        <authorList>
            <person name="Mahan K.M."/>
        </authorList>
    </citation>
    <scope>NUCLEOTIDE SEQUENCE</scope>
    <source>
        <strain evidence="1">UTEX B ZZ1240</strain>
    </source>
</reference>
<accession>A0A836CFA4</accession>
<dbReference type="Pfam" id="PF05725">
    <property type="entry name" value="FNIP"/>
    <property type="match status" value="1"/>
</dbReference>
<comment type="caution">
    <text evidence="1">The sequence shown here is derived from an EMBL/GenBank/DDBJ whole genome shotgun (WGS) entry which is preliminary data.</text>
</comment>
<evidence type="ECO:0000313" key="2">
    <source>
        <dbReference type="Proteomes" id="UP000664859"/>
    </source>
</evidence>
<dbReference type="AlphaFoldDB" id="A0A836CFA4"/>
<sequence length="331" mass="37247">MSVATVRRRISEDMSSQVLSSMLDTGFFPKECRALNRFTSMLPLRMAVRLDECILASEIYSMLSRCTVRSVTLVLSADEEFMSTVSALQDTEAWNNVERLTLEWDSDAEAVLEPITRLPPQLRHLKCMDEYGAHVSFELPTLPASLESIDLSSCHDFDGDIRPLPPALKVLKLGGSFDMPLGPLPPSLQVLELDGRFNHPLGPLPPGLEDLIFVRCREPCVFDQTLGPLPASLKRLHLSHRFNQPLGLLPSNLESLELFQYNHPLTPLPPTLARIVINSGREPCYAHRLDRIPPTLKEVTIAREYRFLTDFGSDVGITYAVDDYFDYGYDD</sequence>
<dbReference type="SUPFAM" id="SSF52058">
    <property type="entry name" value="L domain-like"/>
    <property type="match status" value="1"/>
</dbReference>